<keyword evidence="2" id="KW-0238">DNA-binding</keyword>
<dbReference type="Proteomes" id="UP000077875">
    <property type="component" value="Chromosome"/>
</dbReference>
<reference evidence="5 6" key="1">
    <citation type="submission" date="2016-04" db="EMBL/GenBank/DDBJ databases">
        <title>Complete Genome Sequence of Halotalea alkalilenta IHB B 13600.</title>
        <authorList>
            <person name="Swarnkar M.K."/>
            <person name="Sharma A."/>
            <person name="Kaushal K."/>
            <person name="Soni R."/>
            <person name="Rana S."/>
            <person name="Singh A.K."/>
            <person name="Gulati A."/>
        </authorList>
    </citation>
    <scope>NUCLEOTIDE SEQUENCE [LARGE SCALE GENOMIC DNA]</scope>
    <source>
        <strain evidence="5 6">IHB B 13600</strain>
    </source>
</reference>
<evidence type="ECO:0000256" key="1">
    <source>
        <dbReference type="ARBA" id="ARBA00023015"/>
    </source>
</evidence>
<dbReference type="InterPro" id="IPR020449">
    <property type="entry name" value="Tscrpt_reg_AraC-type_HTH"/>
</dbReference>
<dbReference type="Gene3D" id="1.10.10.60">
    <property type="entry name" value="Homeodomain-like"/>
    <property type="match status" value="2"/>
</dbReference>
<dbReference type="Pfam" id="PF12833">
    <property type="entry name" value="HTH_18"/>
    <property type="match status" value="1"/>
</dbReference>
<dbReference type="PRINTS" id="PR00032">
    <property type="entry name" value="HTHARAC"/>
</dbReference>
<organism evidence="5 6">
    <name type="scientific">Halotalea alkalilenta</name>
    <dbReference type="NCBI Taxonomy" id="376489"/>
    <lineage>
        <taxon>Bacteria</taxon>
        <taxon>Pseudomonadati</taxon>
        <taxon>Pseudomonadota</taxon>
        <taxon>Gammaproteobacteria</taxon>
        <taxon>Oceanospirillales</taxon>
        <taxon>Halomonadaceae</taxon>
        <taxon>Halotalea</taxon>
    </lineage>
</organism>
<evidence type="ECO:0000256" key="3">
    <source>
        <dbReference type="ARBA" id="ARBA00023163"/>
    </source>
</evidence>
<dbReference type="KEGG" id="haa:A5892_01560"/>
<dbReference type="GO" id="GO:0003700">
    <property type="term" value="F:DNA-binding transcription factor activity"/>
    <property type="evidence" value="ECO:0007669"/>
    <property type="project" value="InterPro"/>
</dbReference>
<dbReference type="GO" id="GO:0043565">
    <property type="term" value="F:sequence-specific DNA binding"/>
    <property type="evidence" value="ECO:0007669"/>
    <property type="project" value="InterPro"/>
</dbReference>
<dbReference type="PROSITE" id="PS00041">
    <property type="entry name" value="HTH_ARAC_FAMILY_1"/>
    <property type="match status" value="1"/>
</dbReference>
<dbReference type="RefSeq" id="WP_064121295.1">
    <property type="nucleotide sequence ID" value="NZ_CP015243.1"/>
</dbReference>
<dbReference type="Pfam" id="PF06719">
    <property type="entry name" value="AraC_N"/>
    <property type="match status" value="1"/>
</dbReference>
<dbReference type="PROSITE" id="PS01124">
    <property type="entry name" value="HTH_ARAC_FAMILY_2"/>
    <property type="match status" value="1"/>
</dbReference>
<evidence type="ECO:0000313" key="5">
    <source>
        <dbReference type="EMBL" id="ANF56309.1"/>
    </source>
</evidence>
<protein>
    <submittedName>
        <fullName evidence="5">AraC family transcriptional regulator</fullName>
    </submittedName>
</protein>
<dbReference type="InterPro" id="IPR009057">
    <property type="entry name" value="Homeodomain-like_sf"/>
</dbReference>
<evidence type="ECO:0000313" key="6">
    <source>
        <dbReference type="Proteomes" id="UP000077875"/>
    </source>
</evidence>
<dbReference type="EMBL" id="CP015243">
    <property type="protein sequence ID" value="ANF56309.1"/>
    <property type="molecule type" value="Genomic_DNA"/>
</dbReference>
<dbReference type="STRING" id="376489.A5892_01560"/>
<dbReference type="SUPFAM" id="SSF46689">
    <property type="entry name" value="Homeodomain-like"/>
    <property type="match status" value="2"/>
</dbReference>
<dbReference type="PANTHER" id="PTHR43436">
    <property type="entry name" value="ARAC-FAMILY TRANSCRIPTIONAL REGULATOR"/>
    <property type="match status" value="1"/>
</dbReference>
<dbReference type="InterPro" id="IPR009594">
    <property type="entry name" value="Tscrpt_reg_HTH_AraC_N"/>
</dbReference>
<proteinExistence type="predicted"/>
<dbReference type="InterPro" id="IPR018060">
    <property type="entry name" value="HTH_AraC"/>
</dbReference>
<evidence type="ECO:0000256" key="2">
    <source>
        <dbReference type="ARBA" id="ARBA00023125"/>
    </source>
</evidence>
<dbReference type="InterPro" id="IPR018062">
    <property type="entry name" value="HTH_AraC-typ_CS"/>
</dbReference>
<keyword evidence="6" id="KW-1185">Reference proteome</keyword>
<dbReference type="AlphaFoldDB" id="A0A172YAP9"/>
<evidence type="ECO:0000259" key="4">
    <source>
        <dbReference type="PROSITE" id="PS01124"/>
    </source>
</evidence>
<name>A0A172YAP9_9GAMM</name>
<feature type="domain" description="HTH araC/xylS-type" evidence="4">
    <location>
        <begin position="201"/>
        <end position="298"/>
    </location>
</feature>
<accession>A0A172YAP9</accession>
<sequence length="298" mass="32719">MTILEHSAPPSVAADYAARLAPRLASLADRGGFKPSMLEDVELLVSRCAQRRTPLIYNAGLVVIVQGGKIGFLGDRVIHYGAGHYLVQAMPLPFECETHASTQAPLLGLAIRLDRASLVELAAQLPGRREDPAPEPMAAVAIDAEFGEALSRLVDCLFDPVLCRALGAARLREVIFAALRGAQGEALRRLVLDGGHYPRIAEALRFLHEHYAESLNVDRLARAANMSASHFHHHFKVTTQLAPLQYLKRLRLLKARALLAEHACQVAQAASAVGYRSSSQFSREYKQYFGVSPTRERR</sequence>
<dbReference type="SMART" id="SM00342">
    <property type="entry name" value="HTH_ARAC"/>
    <property type="match status" value="1"/>
</dbReference>
<gene>
    <name evidence="5" type="ORF">A5892_01560</name>
</gene>
<keyword evidence="3" id="KW-0804">Transcription</keyword>
<keyword evidence="1" id="KW-0805">Transcription regulation</keyword>
<dbReference type="PANTHER" id="PTHR43436:SF2">
    <property type="entry name" value="ARAC_XYLS FAMILY TRANSCRIPTIONAL REGULATOR"/>
    <property type="match status" value="1"/>
</dbReference>